<dbReference type="Gene3D" id="1.10.510.10">
    <property type="entry name" value="Transferase(Phosphotransferase) domain 1"/>
    <property type="match status" value="1"/>
</dbReference>
<feature type="domain" description="Serine-threonine/tyrosine-protein kinase catalytic" evidence="1">
    <location>
        <begin position="5"/>
        <end position="76"/>
    </location>
</feature>
<dbReference type="AlphaFoldDB" id="A0A2P5BM81"/>
<dbReference type="InterPro" id="IPR001245">
    <property type="entry name" value="Ser-Thr/Tyr_kinase_cat_dom"/>
</dbReference>
<comment type="caution">
    <text evidence="2">The sequence shown here is derived from an EMBL/GenBank/DDBJ whole genome shotgun (WGS) entry which is preliminary data.</text>
</comment>
<sequence>MYSGYMAPEYVFEGLFSIKSDVFSFGVLVLEITSGKKSRGFTCEKPGPTLIGHAWKLMKEGKVAEIIDMCLRDTYDNIEEVLRCIHVGLLFVQQSPDYRPNMSTVVLVLSGDSVTSTQTTGLFH</sequence>
<dbReference type="PANTHER" id="PTHR27006">
    <property type="entry name" value="PROMASTIGOTE SURFACE ANTIGEN PROTEIN PSA"/>
    <property type="match status" value="1"/>
</dbReference>
<dbReference type="GO" id="GO:0004672">
    <property type="term" value="F:protein kinase activity"/>
    <property type="evidence" value="ECO:0007669"/>
    <property type="project" value="InterPro"/>
</dbReference>
<accession>A0A2P5BM81</accession>
<proteinExistence type="predicted"/>
<evidence type="ECO:0000313" key="2">
    <source>
        <dbReference type="EMBL" id="PON49896.1"/>
    </source>
</evidence>
<keyword evidence="3" id="KW-1185">Reference proteome</keyword>
<organism evidence="2 3">
    <name type="scientific">Parasponia andersonii</name>
    <name type="common">Sponia andersonii</name>
    <dbReference type="NCBI Taxonomy" id="3476"/>
    <lineage>
        <taxon>Eukaryota</taxon>
        <taxon>Viridiplantae</taxon>
        <taxon>Streptophyta</taxon>
        <taxon>Embryophyta</taxon>
        <taxon>Tracheophyta</taxon>
        <taxon>Spermatophyta</taxon>
        <taxon>Magnoliopsida</taxon>
        <taxon>eudicotyledons</taxon>
        <taxon>Gunneridae</taxon>
        <taxon>Pentapetalae</taxon>
        <taxon>rosids</taxon>
        <taxon>fabids</taxon>
        <taxon>Rosales</taxon>
        <taxon>Cannabaceae</taxon>
        <taxon>Parasponia</taxon>
    </lineage>
</organism>
<dbReference type="InterPro" id="IPR011009">
    <property type="entry name" value="Kinase-like_dom_sf"/>
</dbReference>
<dbReference type="PANTHER" id="PTHR27006:SF605">
    <property type="entry name" value="COLD-RESPONSIVE PROTEIN KINASE 1-LIKE"/>
    <property type="match status" value="1"/>
</dbReference>
<evidence type="ECO:0000259" key="1">
    <source>
        <dbReference type="Pfam" id="PF07714"/>
    </source>
</evidence>
<protein>
    <submittedName>
        <fullName evidence="2">Tyrosine-protein kinase</fullName>
    </submittedName>
</protein>
<dbReference type="OrthoDB" id="4062651at2759"/>
<keyword evidence="2" id="KW-0808">Transferase</keyword>
<dbReference type="SUPFAM" id="SSF56112">
    <property type="entry name" value="Protein kinase-like (PK-like)"/>
    <property type="match status" value="1"/>
</dbReference>
<keyword evidence="2" id="KW-0418">Kinase</keyword>
<reference evidence="3" key="1">
    <citation type="submission" date="2016-06" db="EMBL/GenBank/DDBJ databases">
        <title>Parallel loss of symbiosis genes in relatives of nitrogen-fixing non-legume Parasponia.</title>
        <authorList>
            <person name="Van Velzen R."/>
            <person name="Holmer R."/>
            <person name="Bu F."/>
            <person name="Rutten L."/>
            <person name="Van Zeijl A."/>
            <person name="Liu W."/>
            <person name="Santuari L."/>
            <person name="Cao Q."/>
            <person name="Sharma T."/>
            <person name="Shen D."/>
            <person name="Roswanjaya Y."/>
            <person name="Wardhani T."/>
            <person name="Kalhor M.S."/>
            <person name="Jansen J."/>
            <person name="Van den Hoogen J."/>
            <person name="Gungor B."/>
            <person name="Hartog M."/>
            <person name="Hontelez J."/>
            <person name="Verver J."/>
            <person name="Yang W.-C."/>
            <person name="Schijlen E."/>
            <person name="Repin R."/>
            <person name="Schilthuizen M."/>
            <person name="Schranz E."/>
            <person name="Heidstra R."/>
            <person name="Miyata K."/>
            <person name="Fedorova E."/>
            <person name="Kohlen W."/>
            <person name="Bisseling T."/>
            <person name="Smit S."/>
            <person name="Geurts R."/>
        </authorList>
    </citation>
    <scope>NUCLEOTIDE SEQUENCE [LARGE SCALE GENOMIC DNA]</scope>
    <source>
        <strain evidence="3">cv. WU1-14</strain>
    </source>
</reference>
<dbReference type="EMBL" id="JXTB01000252">
    <property type="protein sequence ID" value="PON49896.1"/>
    <property type="molecule type" value="Genomic_DNA"/>
</dbReference>
<dbReference type="Proteomes" id="UP000237105">
    <property type="component" value="Unassembled WGS sequence"/>
</dbReference>
<evidence type="ECO:0000313" key="3">
    <source>
        <dbReference type="Proteomes" id="UP000237105"/>
    </source>
</evidence>
<name>A0A2P5BM81_PARAD</name>
<gene>
    <name evidence="2" type="ORF">PanWU01x14_227040</name>
</gene>
<dbReference type="Pfam" id="PF07714">
    <property type="entry name" value="PK_Tyr_Ser-Thr"/>
    <property type="match status" value="1"/>
</dbReference>